<keyword evidence="2" id="KW-1185">Reference proteome</keyword>
<sequence length="38" mass="4305">MLFPDGHAVAARLHELYPVYFIRPCYDEGSGKTVPTPR</sequence>
<organism evidence="1 2">
    <name type="scientific">Victivallis vadensis</name>
    <dbReference type="NCBI Taxonomy" id="172901"/>
    <lineage>
        <taxon>Bacteria</taxon>
        <taxon>Pseudomonadati</taxon>
        <taxon>Lentisphaerota</taxon>
        <taxon>Lentisphaeria</taxon>
        <taxon>Victivallales</taxon>
        <taxon>Victivallaceae</taxon>
        <taxon>Victivallis</taxon>
    </lineage>
</organism>
<dbReference type="AlphaFoldDB" id="A0A2U1AVV4"/>
<comment type="caution">
    <text evidence="1">The sequence shown here is derived from an EMBL/GenBank/DDBJ whole genome shotgun (WGS) entry which is preliminary data.</text>
</comment>
<proteinExistence type="predicted"/>
<gene>
    <name evidence="1" type="ORF">C8D82_11626</name>
</gene>
<accession>A0A2U1AVV4</accession>
<reference evidence="1 2" key="1">
    <citation type="submission" date="2018-04" db="EMBL/GenBank/DDBJ databases">
        <title>Genomic Encyclopedia of Type Strains, Phase IV (KMG-IV): sequencing the most valuable type-strain genomes for metagenomic binning, comparative biology and taxonomic classification.</title>
        <authorList>
            <person name="Goeker M."/>
        </authorList>
    </citation>
    <scope>NUCLEOTIDE SEQUENCE [LARGE SCALE GENOMIC DNA]</scope>
    <source>
        <strain evidence="1 2">DSM 14823</strain>
    </source>
</reference>
<name>A0A2U1AVV4_9BACT</name>
<dbReference type="Proteomes" id="UP000245959">
    <property type="component" value="Unassembled WGS sequence"/>
</dbReference>
<evidence type="ECO:0000313" key="2">
    <source>
        <dbReference type="Proteomes" id="UP000245959"/>
    </source>
</evidence>
<evidence type="ECO:0000313" key="1">
    <source>
        <dbReference type="EMBL" id="PVY40575.1"/>
    </source>
</evidence>
<protein>
    <submittedName>
        <fullName evidence="1">Uncharacterized protein</fullName>
    </submittedName>
</protein>
<dbReference type="EMBL" id="QEKH01000016">
    <property type="protein sequence ID" value="PVY40575.1"/>
    <property type="molecule type" value="Genomic_DNA"/>
</dbReference>